<dbReference type="InterPro" id="IPR040395">
    <property type="entry name" value="TTC19"/>
</dbReference>
<keyword evidence="3" id="KW-0677">Repeat</keyword>
<reference evidence="7" key="1">
    <citation type="submission" date="2022-08" db="UniProtKB">
        <authorList>
            <consortium name="EnsemblMetazoa"/>
        </authorList>
    </citation>
    <scope>IDENTIFICATION</scope>
    <source>
        <strain evidence="7">Israel</strain>
    </source>
</reference>
<keyword evidence="8" id="KW-1185">Reference proteome</keyword>
<organism evidence="7 8">
    <name type="scientific">Phlebotomus papatasi</name>
    <name type="common">Sandfly</name>
    <dbReference type="NCBI Taxonomy" id="29031"/>
    <lineage>
        <taxon>Eukaryota</taxon>
        <taxon>Metazoa</taxon>
        <taxon>Ecdysozoa</taxon>
        <taxon>Arthropoda</taxon>
        <taxon>Hexapoda</taxon>
        <taxon>Insecta</taxon>
        <taxon>Pterygota</taxon>
        <taxon>Neoptera</taxon>
        <taxon>Endopterygota</taxon>
        <taxon>Diptera</taxon>
        <taxon>Nematocera</taxon>
        <taxon>Psychodoidea</taxon>
        <taxon>Psychodidae</taxon>
        <taxon>Phlebotomus</taxon>
        <taxon>Phlebotomus</taxon>
    </lineage>
</organism>
<dbReference type="GO" id="GO:0005743">
    <property type="term" value="C:mitochondrial inner membrane"/>
    <property type="evidence" value="ECO:0007669"/>
    <property type="project" value="TreeGrafter"/>
</dbReference>
<evidence type="ECO:0000256" key="4">
    <source>
        <dbReference type="ARBA" id="ARBA00022803"/>
    </source>
</evidence>
<dbReference type="InterPro" id="IPR019734">
    <property type="entry name" value="TPR_rpt"/>
</dbReference>
<dbReference type="PANTHER" id="PTHR13143">
    <property type="entry name" value="TETRATRICOPEPTIDE REPEAT PROTEIN 19"/>
    <property type="match status" value="1"/>
</dbReference>
<dbReference type="AlphaFoldDB" id="A0A1B0F090"/>
<name>A0A1B0F090_PHLPP</name>
<dbReference type="PANTHER" id="PTHR13143:SF6">
    <property type="entry name" value="TETRATRICOPEPTIDE REPEAT PROTEIN 19, MITOCHONDRIAL"/>
    <property type="match status" value="1"/>
</dbReference>
<proteinExistence type="inferred from homology"/>
<comment type="subcellular location">
    <subcellularLocation>
        <location evidence="1">Mitochondrion</location>
    </subcellularLocation>
</comment>
<evidence type="ECO:0000256" key="6">
    <source>
        <dbReference type="ARBA" id="ARBA00023128"/>
    </source>
</evidence>
<keyword evidence="5" id="KW-0809">Transit peptide</keyword>
<comment type="similarity">
    <text evidence="2">Belongs to the TTC19 family.</text>
</comment>
<evidence type="ECO:0000256" key="5">
    <source>
        <dbReference type="ARBA" id="ARBA00022946"/>
    </source>
</evidence>
<evidence type="ECO:0000256" key="3">
    <source>
        <dbReference type="ARBA" id="ARBA00022737"/>
    </source>
</evidence>
<dbReference type="EMBL" id="AJVK01017822">
    <property type="status" value="NOT_ANNOTATED_CDS"/>
    <property type="molecule type" value="Genomic_DNA"/>
</dbReference>
<dbReference type="SMART" id="SM00028">
    <property type="entry name" value="TPR"/>
    <property type="match status" value="2"/>
</dbReference>
<evidence type="ECO:0000256" key="1">
    <source>
        <dbReference type="ARBA" id="ARBA00004173"/>
    </source>
</evidence>
<accession>A0A1B0F090</accession>
<dbReference type="Pfam" id="PF13374">
    <property type="entry name" value="TPR_10"/>
    <property type="match status" value="1"/>
</dbReference>
<dbReference type="Proteomes" id="UP000092462">
    <property type="component" value="Unassembled WGS sequence"/>
</dbReference>
<keyword evidence="4" id="KW-0802">TPR repeat</keyword>
<evidence type="ECO:0000256" key="2">
    <source>
        <dbReference type="ARBA" id="ARBA00008219"/>
    </source>
</evidence>
<dbReference type="EnsemblMetazoa" id="PPAI010141-RA">
    <property type="protein sequence ID" value="PPAI010141-PA"/>
    <property type="gene ID" value="PPAI010141"/>
</dbReference>
<protein>
    <submittedName>
        <fullName evidence="7">Uncharacterized protein</fullName>
    </submittedName>
</protein>
<dbReference type="SUPFAM" id="SSF48452">
    <property type="entry name" value="TPR-like"/>
    <property type="match status" value="1"/>
</dbReference>
<dbReference type="InterPro" id="IPR011990">
    <property type="entry name" value="TPR-like_helical_dom_sf"/>
</dbReference>
<dbReference type="GO" id="GO:0034551">
    <property type="term" value="P:mitochondrial respiratory chain complex III assembly"/>
    <property type="evidence" value="ECO:0007669"/>
    <property type="project" value="InterPro"/>
</dbReference>
<dbReference type="VEuPathDB" id="VectorBase:PPAI010141"/>
<dbReference type="VEuPathDB" id="VectorBase:PPAPM1_011847"/>
<evidence type="ECO:0000313" key="7">
    <source>
        <dbReference type="EnsemblMetazoa" id="PPAI010141-PA"/>
    </source>
</evidence>
<dbReference type="Gene3D" id="1.25.40.10">
    <property type="entry name" value="Tetratricopeptide repeat domain"/>
    <property type="match status" value="1"/>
</dbReference>
<sequence>MLHISSKIAHMAGLQGNLEKARQGFEWTLQKLEEKVHLPDVDEELQDLRELWGMTKNWYGQTLLELNKLSEAKQCFLNAWEVFNEIHDQINEDALMLLNNLGVVCMRLGEVSAAEDYLRKAITLSKEFPDFVEANVFKANLGLVYLQQGLLQKATEICSLSWRLSKKAQNERAVEQADYCLEQIKKLRETNKT</sequence>
<evidence type="ECO:0000313" key="8">
    <source>
        <dbReference type="Proteomes" id="UP000092462"/>
    </source>
</evidence>
<keyword evidence="6" id="KW-0496">Mitochondrion</keyword>